<feature type="region of interest" description="Disordered" evidence="1">
    <location>
        <begin position="9"/>
        <end position="40"/>
    </location>
</feature>
<evidence type="ECO:0000313" key="3">
    <source>
        <dbReference type="Proteomes" id="UP000188268"/>
    </source>
</evidence>
<gene>
    <name evidence="2" type="ORF">CCACVL1_10131</name>
</gene>
<name>A0A1R3ISH7_COCAP</name>
<sequence>MGGNCCKVLGKRKAGESDDDDGGVNLTKTQGERQGTQNETLQATHEESMVKSMKKSLQVINSNWRFSWECEGYGKKSRTNFGVSLINGNAVFSSFSYLSLKEVGGGAV</sequence>
<proteinExistence type="predicted"/>
<dbReference type="Proteomes" id="UP000188268">
    <property type="component" value="Unassembled WGS sequence"/>
</dbReference>
<dbReference type="AlphaFoldDB" id="A0A1R3ISH7"/>
<reference evidence="2 3" key="1">
    <citation type="submission" date="2013-09" db="EMBL/GenBank/DDBJ databases">
        <title>Corchorus capsularis genome sequencing.</title>
        <authorList>
            <person name="Alam M."/>
            <person name="Haque M.S."/>
            <person name="Islam M.S."/>
            <person name="Emdad E.M."/>
            <person name="Islam M.M."/>
            <person name="Ahmed B."/>
            <person name="Halim A."/>
            <person name="Hossen Q.M.M."/>
            <person name="Hossain M.Z."/>
            <person name="Ahmed R."/>
            <person name="Khan M.M."/>
            <person name="Islam R."/>
            <person name="Rashid M.M."/>
            <person name="Khan S.A."/>
            <person name="Rahman M.S."/>
            <person name="Alam M."/>
        </authorList>
    </citation>
    <scope>NUCLEOTIDE SEQUENCE [LARGE SCALE GENOMIC DNA]</scope>
    <source>
        <strain evidence="3">cv. CVL-1</strain>
        <tissue evidence="2">Whole seedling</tissue>
    </source>
</reference>
<feature type="compositionally biased region" description="Polar residues" evidence="1">
    <location>
        <begin position="26"/>
        <end position="40"/>
    </location>
</feature>
<evidence type="ECO:0000313" key="2">
    <source>
        <dbReference type="EMBL" id="OMO85521.1"/>
    </source>
</evidence>
<keyword evidence="3" id="KW-1185">Reference proteome</keyword>
<comment type="caution">
    <text evidence="2">The sequence shown here is derived from an EMBL/GenBank/DDBJ whole genome shotgun (WGS) entry which is preliminary data.</text>
</comment>
<organism evidence="2 3">
    <name type="scientific">Corchorus capsularis</name>
    <name type="common">Jute</name>
    <dbReference type="NCBI Taxonomy" id="210143"/>
    <lineage>
        <taxon>Eukaryota</taxon>
        <taxon>Viridiplantae</taxon>
        <taxon>Streptophyta</taxon>
        <taxon>Embryophyta</taxon>
        <taxon>Tracheophyta</taxon>
        <taxon>Spermatophyta</taxon>
        <taxon>Magnoliopsida</taxon>
        <taxon>eudicotyledons</taxon>
        <taxon>Gunneridae</taxon>
        <taxon>Pentapetalae</taxon>
        <taxon>rosids</taxon>
        <taxon>malvids</taxon>
        <taxon>Malvales</taxon>
        <taxon>Malvaceae</taxon>
        <taxon>Grewioideae</taxon>
        <taxon>Apeibeae</taxon>
        <taxon>Corchorus</taxon>
    </lineage>
</organism>
<dbReference type="EMBL" id="AWWV01009590">
    <property type="protein sequence ID" value="OMO85521.1"/>
    <property type="molecule type" value="Genomic_DNA"/>
</dbReference>
<protein>
    <submittedName>
        <fullName evidence="2">Uncharacterized protein</fullName>
    </submittedName>
</protein>
<dbReference type="Gramene" id="OMO85521">
    <property type="protein sequence ID" value="OMO85521"/>
    <property type="gene ID" value="CCACVL1_10131"/>
</dbReference>
<evidence type="ECO:0000256" key="1">
    <source>
        <dbReference type="SAM" id="MobiDB-lite"/>
    </source>
</evidence>
<accession>A0A1R3ISH7</accession>